<gene>
    <name evidence="1" type="ORF">H7B90_27865</name>
</gene>
<dbReference type="EMBL" id="JACJVR010000119">
    <property type="protein sequence ID" value="MBB6695218.1"/>
    <property type="molecule type" value="Genomic_DNA"/>
</dbReference>
<evidence type="ECO:0000313" key="2">
    <source>
        <dbReference type="Proteomes" id="UP000553776"/>
    </source>
</evidence>
<keyword evidence="2" id="KW-1185">Reference proteome</keyword>
<evidence type="ECO:0000313" key="1">
    <source>
        <dbReference type="EMBL" id="MBB6695218.1"/>
    </source>
</evidence>
<protein>
    <submittedName>
        <fullName evidence="1">Uncharacterized protein</fullName>
    </submittedName>
</protein>
<dbReference type="AlphaFoldDB" id="A0A841U863"/>
<reference evidence="1 2" key="1">
    <citation type="submission" date="2020-08" db="EMBL/GenBank/DDBJ databases">
        <title>Cohnella phylogeny.</title>
        <authorList>
            <person name="Dunlap C."/>
        </authorList>
    </citation>
    <scope>NUCLEOTIDE SEQUENCE [LARGE SCALE GENOMIC DNA]</scope>
    <source>
        <strain evidence="1 2">DSM 25239</strain>
    </source>
</reference>
<comment type="caution">
    <text evidence="1">The sequence shown here is derived from an EMBL/GenBank/DDBJ whole genome shotgun (WGS) entry which is preliminary data.</text>
</comment>
<organism evidence="1 2">
    <name type="scientific">Cohnella xylanilytica</name>
    <dbReference type="NCBI Taxonomy" id="557555"/>
    <lineage>
        <taxon>Bacteria</taxon>
        <taxon>Bacillati</taxon>
        <taxon>Bacillota</taxon>
        <taxon>Bacilli</taxon>
        <taxon>Bacillales</taxon>
        <taxon>Paenibacillaceae</taxon>
        <taxon>Cohnella</taxon>
    </lineage>
</organism>
<sequence length="166" mass="18851">MSRYPIDIERFHDTLLRLRGITAVESGVENLEPIDREMLGSSSCAHLPHAALLRTDGGLKQEVLLQFEIAFDYSRDSLQSIEFLSWFVRDCARSGTKVQLRPFALPPASPMGRQLGTTLKWHMDLFIDGIEESLEPAFATVRQLHHSLETAIRLYDIPLGSETDRR</sequence>
<dbReference type="RefSeq" id="WP_185139176.1">
    <property type="nucleotide sequence ID" value="NZ_BORM01000013.1"/>
</dbReference>
<name>A0A841U863_9BACL</name>
<accession>A0A841U863</accession>
<dbReference type="Proteomes" id="UP000553776">
    <property type="component" value="Unassembled WGS sequence"/>
</dbReference>
<proteinExistence type="predicted"/>